<name>A0A9Q3D498_9BASI</name>
<comment type="caution">
    <text evidence="2">The sequence shown here is derived from an EMBL/GenBank/DDBJ whole genome shotgun (WGS) entry which is preliminary data.</text>
</comment>
<evidence type="ECO:0000313" key="3">
    <source>
        <dbReference type="Proteomes" id="UP000765509"/>
    </source>
</evidence>
<dbReference type="Proteomes" id="UP000765509">
    <property type="component" value="Unassembled WGS sequence"/>
</dbReference>
<keyword evidence="3" id="KW-1185">Reference proteome</keyword>
<evidence type="ECO:0000256" key="1">
    <source>
        <dbReference type="SAM" id="Coils"/>
    </source>
</evidence>
<proteinExistence type="predicted"/>
<sequence>MFQINYQHDIQVESNKYRYSQEELAAELHWAQLQLEKEDLELKKAVARQNYRQIEESGKRLKKELGTSSVHTQLEFRLKNKESEKSQLKINLELKQTQQKTYHEIGAALHAERLAEINQMHKDGISQEKMEKNSKIIFDA</sequence>
<protein>
    <submittedName>
        <fullName evidence="2">Uncharacterized protein</fullName>
    </submittedName>
</protein>
<accession>A0A9Q3D498</accession>
<gene>
    <name evidence="2" type="ORF">O181_034947</name>
</gene>
<organism evidence="2 3">
    <name type="scientific">Austropuccinia psidii MF-1</name>
    <dbReference type="NCBI Taxonomy" id="1389203"/>
    <lineage>
        <taxon>Eukaryota</taxon>
        <taxon>Fungi</taxon>
        <taxon>Dikarya</taxon>
        <taxon>Basidiomycota</taxon>
        <taxon>Pucciniomycotina</taxon>
        <taxon>Pucciniomycetes</taxon>
        <taxon>Pucciniales</taxon>
        <taxon>Sphaerophragmiaceae</taxon>
        <taxon>Austropuccinia</taxon>
    </lineage>
</organism>
<evidence type="ECO:0000313" key="2">
    <source>
        <dbReference type="EMBL" id="MBW0495232.1"/>
    </source>
</evidence>
<dbReference type="AlphaFoldDB" id="A0A9Q3D498"/>
<feature type="coiled-coil region" evidence="1">
    <location>
        <begin position="30"/>
        <end position="98"/>
    </location>
</feature>
<dbReference type="EMBL" id="AVOT02012982">
    <property type="protein sequence ID" value="MBW0495232.1"/>
    <property type="molecule type" value="Genomic_DNA"/>
</dbReference>
<reference evidence="2" key="1">
    <citation type="submission" date="2021-03" db="EMBL/GenBank/DDBJ databases">
        <title>Draft genome sequence of rust myrtle Austropuccinia psidii MF-1, a brazilian biotype.</title>
        <authorList>
            <person name="Quecine M.C."/>
            <person name="Pachon D.M.R."/>
            <person name="Bonatelli M.L."/>
            <person name="Correr F.H."/>
            <person name="Franceschini L.M."/>
            <person name="Leite T.F."/>
            <person name="Margarido G.R.A."/>
            <person name="Almeida C.A."/>
            <person name="Ferrarezi J.A."/>
            <person name="Labate C.A."/>
        </authorList>
    </citation>
    <scope>NUCLEOTIDE SEQUENCE</scope>
    <source>
        <strain evidence="2">MF-1</strain>
    </source>
</reference>
<keyword evidence="1" id="KW-0175">Coiled coil</keyword>